<proteinExistence type="predicted"/>
<gene>
    <name evidence="1" type="ORF">AN957_24090</name>
</gene>
<dbReference type="STRING" id="1637975.AN957_24090"/>
<protein>
    <submittedName>
        <fullName evidence="1">Uncharacterized protein</fullName>
    </submittedName>
</protein>
<accession>A0A0Q3TDX8</accession>
<dbReference type="AlphaFoldDB" id="A0A0Q3TDX8"/>
<name>A0A0Q3TDX8_9BACI</name>
<evidence type="ECO:0000313" key="1">
    <source>
        <dbReference type="EMBL" id="KQL21333.1"/>
    </source>
</evidence>
<organism evidence="1 2">
    <name type="scientific">Cytobacillus solani</name>
    <dbReference type="NCBI Taxonomy" id="1637975"/>
    <lineage>
        <taxon>Bacteria</taxon>
        <taxon>Bacillati</taxon>
        <taxon>Bacillota</taxon>
        <taxon>Bacilli</taxon>
        <taxon>Bacillales</taxon>
        <taxon>Bacillaceae</taxon>
        <taxon>Cytobacillus</taxon>
    </lineage>
</organism>
<comment type="caution">
    <text evidence="1">The sequence shown here is derived from an EMBL/GenBank/DDBJ whole genome shotgun (WGS) entry which is preliminary data.</text>
</comment>
<dbReference type="InterPro" id="IPR045527">
    <property type="entry name" value="DUF6470"/>
</dbReference>
<dbReference type="RefSeq" id="WP_053478740.1">
    <property type="nucleotide sequence ID" value="NZ_CP041305.1"/>
</dbReference>
<dbReference type="PATRIC" id="fig|1637975.4.peg.4853"/>
<evidence type="ECO:0000313" key="2">
    <source>
        <dbReference type="Proteomes" id="UP000050996"/>
    </source>
</evidence>
<dbReference type="EMBL" id="LJIX01000006">
    <property type="protein sequence ID" value="KQL21333.1"/>
    <property type="molecule type" value="Genomic_DNA"/>
</dbReference>
<dbReference type="Pfam" id="PF20074">
    <property type="entry name" value="DUF6470"/>
    <property type="match status" value="1"/>
</dbReference>
<dbReference type="Proteomes" id="UP000050996">
    <property type="component" value="Unassembled WGS sequence"/>
</dbReference>
<reference evidence="1 2" key="1">
    <citation type="submission" date="2015-09" db="EMBL/GenBank/DDBJ databases">
        <title>Genome sequencing project for genomic taxonomy and phylogenomics of Bacillus-like bacteria.</title>
        <authorList>
            <person name="Liu B."/>
            <person name="Wang J."/>
            <person name="Zhu Y."/>
            <person name="Liu G."/>
            <person name="Chen Q."/>
            <person name="Chen Z."/>
            <person name="Lan J."/>
            <person name="Che J."/>
            <person name="Ge C."/>
            <person name="Shi H."/>
            <person name="Pan Z."/>
            <person name="Liu X."/>
        </authorList>
    </citation>
    <scope>NUCLEOTIDE SEQUENCE [LARGE SCALE GENOMIC DNA]</scope>
    <source>
        <strain evidence="1 2">FJAT-18043</strain>
    </source>
</reference>
<keyword evidence="2" id="KW-1185">Reference proteome</keyword>
<sequence>MQIPQIRIESQAGKIGLNINKPIQSIEQPQADLSIEQPPAEMTINRQPGRLTIDQTLARENLDLKSVFKRNDENAQLGYQTLMEYISKTVQEGDELMKIENGGQPLIDQVVRAMDRESVFNTGNTPSQDSVQIDYAPAKVEIEWNRNKPNIQVQLNKPIHDYTPGNVEVFMQQYPSLNIDFTI</sequence>